<reference evidence="1 2" key="1">
    <citation type="submission" date="2015-07" db="EMBL/GenBank/DDBJ databases">
        <title>Whole genome sequencing of endophytes isolated from poison ivy (Toxicodendron radicans).</title>
        <authorList>
            <person name="Tran P.N."/>
            <person name="Lee Y.P."/>
            <person name="Gan H.M."/>
            <person name="Savka M.A."/>
        </authorList>
    </citation>
    <scope>NUCLEOTIDE SEQUENCE [LARGE SCALE GENOMIC DNA]</scope>
    <source>
        <strain evidence="1 2">RIT-PI-g</strain>
    </source>
</reference>
<sequence length="59" mass="6690">MVDDSFIPTTLVGIKILAKGIKREHEVPHHLALDMAFQKAGYRDYKDTRKVLSSQPPEP</sequence>
<dbReference type="Proteomes" id="UP000037820">
    <property type="component" value="Unassembled WGS sequence"/>
</dbReference>
<organism evidence="1 2">
    <name type="scientific">Pseudomonas libanensis</name>
    <dbReference type="NCBI Taxonomy" id="75588"/>
    <lineage>
        <taxon>Bacteria</taxon>
        <taxon>Pseudomonadati</taxon>
        <taxon>Pseudomonadota</taxon>
        <taxon>Gammaproteobacteria</taxon>
        <taxon>Pseudomonadales</taxon>
        <taxon>Pseudomonadaceae</taxon>
        <taxon>Pseudomonas</taxon>
    </lineage>
</organism>
<comment type="caution">
    <text evidence="1">The sequence shown here is derived from an EMBL/GenBank/DDBJ whole genome shotgun (WGS) entry which is preliminary data.</text>
</comment>
<proteinExistence type="predicted"/>
<accession>A0ABR5MDW3</accession>
<keyword evidence="2" id="KW-1185">Reference proteome</keyword>
<name>A0ABR5MDW3_9PSED</name>
<gene>
    <name evidence="1" type="ORF">AEQ48_04045</name>
</gene>
<evidence type="ECO:0000313" key="1">
    <source>
        <dbReference type="EMBL" id="KPG77521.1"/>
    </source>
</evidence>
<dbReference type="EMBL" id="LHOY01000005">
    <property type="protein sequence ID" value="KPG77521.1"/>
    <property type="molecule type" value="Genomic_DNA"/>
</dbReference>
<protein>
    <submittedName>
        <fullName evidence="1">Uncharacterized protein</fullName>
    </submittedName>
</protein>
<evidence type="ECO:0000313" key="2">
    <source>
        <dbReference type="Proteomes" id="UP000037820"/>
    </source>
</evidence>